<gene>
    <name evidence="1" type="ORF">FBUS_07079</name>
</gene>
<dbReference type="AlphaFoldDB" id="A0A8E0VHT2"/>
<name>A0A8E0VHT2_9TREM</name>
<sequence>MGVTNEDELDLLFTFFITGADVIQTKDRPTRTGRPIRLVEPRETFTQEVEESGNTDTQPVFTISQPAEVEVLSTSEKDDESGLTSTDEAVAIEMGPDELIDVPELHSEPMGLVKRNSMGTPRATDCTADGAEHVKVITVIHQLTACDEYFTWISSLLLLGRKSHVTVLITFAS</sequence>
<dbReference type="EMBL" id="LUCM01004353">
    <property type="protein sequence ID" value="KAA0194492.1"/>
    <property type="molecule type" value="Genomic_DNA"/>
</dbReference>
<comment type="caution">
    <text evidence="1">The sequence shown here is derived from an EMBL/GenBank/DDBJ whole genome shotgun (WGS) entry which is preliminary data.</text>
</comment>
<dbReference type="OrthoDB" id="10260459at2759"/>
<proteinExistence type="predicted"/>
<evidence type="ECO:0000313" key="2">
    <source>
        <dbReference type="Proteomes" id="UP000728185"/>
    </source>
</evidence>
<reference evidence="1" key="1">
    <citation type="submission" date="2019-05" db="EMBL/GenBank/DDBJ databases">
        <title>Annotation for the trematode Fasciolopsis buski.</title>
        <authorList>
            <person name="Choi Y.-J."/>
        </authorList>
    </citation>
    <scope>NUCLEOTIDE SEQUENCE</scope>
    <source>
        <strain evidence="1">HT</strain>
        <tissue evidence="1">Whole worm</tissue>
    </source>
</reference>
<evidence type="ECO:0000313" key="1">
    <source>
        <dbReference type="EMBL" id="KAA0194492.1"/>
    </source>
</evidence>
<accession>A0A8E0VHT2</accession>
<dbReference type="Proteomes" id="UP000728185">
    <property type="component" value="Unassembled WGS sequence"/>
</dbReference>
<keyword evidence="2" id="KW-1185">Reference proteome</keyword>
<protein>
    <submittedName>
        <fullName evidence="1">Uncharacterized protein</fullName>
    </submittedName>
</protein>
<organism evidence="1 2">
    <name type="scientific">Fasciolopsis buskii</name>
    <dbReference type="NCBI Taxonomy" id="27845"/>
    <lineage>
        <taxon>Eukaryota</taxon>
        <taxon>Metazoa</taxon>
        <taxon>Spiralia</taxon>
        <taxon>Lophotrochozoa</taxon>
        <taxon>Platyhelminthes</taxon>
        <taxon>Trematoda</taxon>
        <taxon>Digenea</taxon>
        <taxon>Plagiorchiida</taxon>
        <taxon>Echinostomata</taxon>
        <taxon>Echinostomatoidea</taxon>
        <taxon>Fasciolidae</taxon>
        <taxon>Fasciolopsis</taxon>
    </lineage>
</organism>